<proteinExistence type="predicted"/>
<name>A0A239PNP8_9RHOB</name>
<evidence type="ECO:0000313" key="3">
    <source>
        <dbReference type="EMBL" id="SNT71532.1"/>
    </source>
</evidence>
<dbReference type="PANTHER" id="PTHR43179">
    <property type="entry name" value="RHAMNOSYLTRANSFERASE WBBL"/>
    <property type="match status" value="1"/>
</dbReference>
<dbReference type="RefSeq" id="WP_089342913.1">
    <property type="nucleotide sequence ID" value="NZ_CP067129.1"/>
</dbReference>
<accession>A0A239PNP8</accession>
<evidence type="ECO:0000259" key="1">
    <source>
        <dbReference type="Pfam" id="PF00535"/>
    </source>
</evidence>
<dbReference type="OrthoDB" id="9771846at2"/>
<dbReference type="Pfam" id="PF00535">
    <property type="entry name" value="Glycos_transf_2"/>
    <property type="match status" value="1"/>
</dbReference>
<feature type="domain" description="Glycosyltransferase 2-like" evidence="1">
    <location>
        <begin position="31"/>
        <end position="133"/>
    </location>
</feature>
<dbReference type="CDD" id="cd04186">
    <property type="entry name" value="GT_2_like_c"/>
    <property type="match status" value="1"/>
</dbReference>
<dbReference type="Pfam" id="PF13632">
    <property type="entry name" value="Glyco_trans_2_3"/>
    <property type="match status" value="1"/>
</dbReference>
<dbReference type="EMBL" id="FZQB01000002">
    <property type="protein sequence ID" value="SNT71532.1"/>
    <property type="molecule type" value="Genomic_DNA"/>
</dbReference>
<evidence type="ECO:0000259" key="2">
    <source>
        <dbReference type="Pfam" id="PF13632"/>
    </source>
</evidence>
<gene>
    <name evidence="3" type="ORF">SAMN05444959_10240</name>
</gene>
<dbReference type="InterPro" id="IPR029044">
    <property type="entry name" value="Nucleotide-diphossugar_trans"/>
</dbReference>
<dbReference type="PANTHER" id="PTHR43179:SF7">
    <property type="entry name" value="RHAMNOSYLTRANSFERASE WBBL"/>
    <property type="match status" value="1"/>
</dbReference>
<evidence type="ECO:0000313" key="4">
    <source>
        <dbReference type="Proteomes" id="UP000198307"/>
    </source>
</evidence>
<dbReference type="SUPFAM" id="SSF53448">
    <property type="entry name" value="Nucleotide-diphospho-sugar transferases"/>
    <property type="match status" value="1"/>
</dbReference>
<organism evidence="3 4">
    <name type="scientific">Paracoccus seriniphilus</name>
    <dbReference type="NCBI Taxonomy" id="184748"/>
    <lineage>
        <taxon>Bacteria</taxon>
        <taxon>Pseudomonadati</taxon>
        <taxon>Pseudomonadota</taxon>
        <taxon>Alphaproteobacteria</taxon>
        <taxon>Rhodobacterales</taxon>
        <taxon>Paracoccaceae</taxon>
        <taxon>Paracoccus</taxon>
    </lineage>
</organism>
<dbReference type="Proteomes" id="UP000198307">
    <property type="component" value="Unassembled WGS sequence"/>
</dbReference>
<dbReference type="AlphaFoldDB" id="A0A239PNP8"/>
<feature type="domain" description="Glycosyltransferase 2-like" evidence="2">
    <location>
        <begin position="172"/>
        <end position="246"/>
    </location>
</feature>
<dbReference type="InterPro" id="IPR001173">
    <property type="entry name" value="Glyco_trans_2-like"/>
</dbReference>
<reference evidence="3 4" key="1">
    <citation type="submission" date="2017-07" db="EMBL/GenBank/DDBJ databases">
        <authorList>
            <person name="Sun Z.S."/>
            <person name="Albrecht U."/>
            <person name="Echele G."/>
            <person name="Lee C.C."/>
        </authorList>
    </citation>
    <scope>NUCLEOTIDE SEQUENCE [LARGE SCALE GENOMIC DNA]</scope>
    <source>
        <strain evidence="3 4">DSM 14827</strain>
    </source>
</reference>
<protein>
    <recommendedName>
        <fullName evidence="1 2">Glycosyltransferase 2-like domain-containing protein</fullName>
    </recommendedName>
</protein>
<dbReference type="Gene3D" id="3.90.550.10">
    <property type="entry name" value="Spore Coat Polysaccharide Biosynthesis Protein SpsA, Chain A"/>
    <property type="match status" value="1"/>
</dbReference>
<keyword evidence="4" id="KW-1185">Reference proteome</keyword>
<sequence length="332" mass="35946">MATVLTVILNWRTAPMTLKSAEAAIAAMKDIAGEIVIVDNDSQDGSEDILREAVAEGGWDRVRVIQSGHNGGFGAGNNVGIRAGLTGGGRPDYVYLLNSDAFPAVDAIQVLRDHMEANPAVGLAGSYIHGTDDQPHVTCFRFPSVASEFEGGAQSGPVSRLLRHAIIPQPIPEQTTPMDWVAGASLMMRQDMLDQIGAFDEGYFLYFEETDLCLRAARAGWRTDYVPTSRVAHIGSVSTGMKQWDRTPGYWFDSRWRYFRKNHGLGTAMAATLAQVSGLSINRLRAALGNAPRNGPKGHMRDLLAHDLRALRKGIAPASIHSSASSVTERTT</sequence>